<protein>
    <submittedName>
        <fullName evidence="1">Uncharacterized protein</fullName>
    </submittedName>
</protein>
<dbReference type="SUPFAM" id="SSF52980">
    <property type="entry name" value="Restriction endonuclease-like"/>
    <property type="match status" value="1"/>
</dbReference>
<dbReference type="AlphaFoldDB" id="A0A8S3TQY9"/>
<reference evidence="1" key="1">
    <citation type="submission" date="2021-03" db="EMBL/GenBank/DDBJ databases">
        <authorList>
            <person name="Bekaert M."/>
        </authorList>
    </citation>
    <scope>NUCLEOTIDE SEQUENCE</scope>
</reference>
<proteinExistence type="predicted"/>
<dbReference type="PANTHER" id="PTHR47526">
    <property type="entry name" value="ATP-DEPENDENT DNA HELICASE"/>
    <property type="match status" value="1"/>
</dbReference>
<dbReference type="Proteomes" id="UP000683360">
    <property type="component" value="Unassembled WGS sequence"/>
</dbReference>
<keyword evidence="2" id="KW-1185">Reference proteome</keyword>
<comment type="caution">
    <text evidence="1">The sequence shown here is derived from an EMBL/GenBank/DDBJ whole genome shotgun (WGS) entry which is preliminary data.</text>
</comment>
<dbReference type="EMBL" id="CAJPWZ010002131">
    <property type="protein sequence ID" value="CAG2231210.1"/>
    <property type="molecule type" value="Genomic_DNA"/>
</dbReference>
<organism evidence="1 2">
    <name type="scientific">Mytilus edulis</name>
    <name type="common">Blue mussel</name>
    <dbReference type="NCBI Taxonomy" id="6550"/>
    <lineage>
        <taxon>Eukaryota</taxon>
        <taxon>Metazoa</taxon>
        <taxon>Spiralia</taxon>
        <taxon>Lophotrochozoa</taxon>
        <taxon>Mollusca</taxon>
        <taxon>Bivalvia</taxon>
        <taxon>Autobranchia</taxon>
        <taxon>Pteriomorphia</taxon>
        <taxon>Mytilida</taxon>
        <taxon>Mytiloidea</taxon>
        <taxon>Mytilidae</taxon>
        <taxon>Mytilinae</taxon>
        <taxon>Mytilus</taxon>
    </lineage>
</organism>
<evidence type="ECO:0000313" key="1">
    <source>
        <dbReference type="EMBL" id="CAG2231210.1"/>
    </source>
</evidence>
<dbReference type="OrthoDB" id="10005682at2759"/>
<sequence>MTISDIDKTYIYDCTKTQSSSMTWYEQRIARVSSSTIHRIYKTSLEKPSKSLLLQTCNPSTTDLKVPSIVWGREHEKQAILEFKDTLSTMHQDFTVTDSGFLIDTVYPFIELVLIPLQTVHAMEKVLWRSSVHTSTGTAHMRNTLPTQTVVYMTKINLILLIHTTVKYSYRCMFMTQSFVVSLYGVKHFL</sequence>
<dbReference type="PANTHER" id="PTHR47526:SF3">
    <property type="entry name" value="PHD-TYPE DOMAIN-CONTAINING PROTEIN"/>
    <property type="match status" value="1"/>
</dbReference>
<accession>A0A8S3TQY9</accession>
<dbReference type="Gene3D" id="3.90.320.10">
    <property type="match status" value="1"/>
</dbReference>
<name>A0A8S3TQY9_MYTED</name>
<gene>
    <name evidence="1" type="ORF">MEDL_43826</name>
</gene>
<dbReference type="InterPro" id="IPR011604">
    <property type="entry name" value="PDDEXK-like_dom_sf"/>
</dbReference>
<evidence type="ECO:0000313" key="2">
    <source>
        <dbReference type="Proteomes" id="UP000683360"/>
    </source>
</evidence>
<dbReference type="GO" id="GO:0006281">
    <property type="term" value="P:DNA repair"/>
    <property type="evidence" value="ECO:0007669"/>
    <property type="project" value="UniProtKB-ARBA"/>
</dbReference>
<dbReference type="InterPro" id="IPR011335">
    <property type="entry name" value="Restrct_endonuc-II-like"/>
</dbReference>